<keyword evidence="1" id="KW-0732">Signal</keyword>
<organism evidence="2 3">
    <name type="scientific">Rubellicoccus peritrichatus</name>
    <dbReference type="NCBI Taxonomy" id="3080537"/>
    <lineage>
        <taxon>Bacteria</taxon>
        <taxon>Pseudomonadati</taxon>
        <taxon>Verrucomicrobiota</taxon>
        <taxon>Opitutia</taxon>
        <taxon>Puniceicoccales</taxon>
        <taxon>Cerasicoccaceae</taxon>
        <taxon>Rubellicoccus</taxon>
    </lineage>
</organism>
<evidence type="ECO:0000313" key="2">
    <source>
        <dbReference type="EMBL" id="WOO42370.1"/>
    </source>
</evidence>
<feature type="chain" id="PRO_5042946472" evidence="1">
    <location>
        <begin position="19"/>
        <end position="240"/>
    </location>
</feature>
<dbReference type="Proteomes" id="UP001304300">
    <property type="component" value="Chromosome"/>
</dbReference>
<evidence type="ECO:0000256" key="1">
    <source>
        <dbReference type="SAM" id="SignalP"/>
    </source>
</evidence>
<protein>
    <submittedName>
        <fullName evidence="2">Uncharacterized protein</fullName>
    </submittedName>
</protein>
<feature type="signal peptide" evidence="1">
    <location>
        <begin position="1"/>
        <end position="18"/>
    </location>
</feature>
<sequence length="240" mass="27452">MKSHRFFTTLLIALIAATNCKLFSSTTTDYFYCNFYQVGDSLFMFAYGSINTNALEDDSTNYEKSADPSVYFGKNHFKLWFNNDDKVKKLERYKSKDVKNLDLPADSTTITFDSDSTYYTGEQYLYFDFHTGNFDKVIMYLKESYDDGDPIAFVTKTEDFSIDDCGLSTDSNGDYESSTYHWKATGGGDTDEQYFTFNAQDLGTSNSSGYDTMIDLVEEYFGDSDDWTTIQTMFSDAFSD</sequence>
<accession>A0AAQ3LED8</accession>
<keyword evidence="3" id="KW-1185">Reference proteome</keyword>
<dbReference type="RefSeq" id="WP_317834889.1">
    <property type="nucleotide sequence ID" value="NZ_CP136920.1"/>
</dbReference>
<dbReference type="KEGG" id="puo:RZN69_04660"/>
<gene>
    <name evidence="2" type="ORF">RZN69_04660</name>
</gene>
<dbReference type="AlphaFoldDB" id="A0AAQ3LED8"/>
<evidence type="ECO:0000313" key="3">
    <source>
        <dbReference type="Proteomes" id="UP001304300"/>
    </source>
</evidence>
<proteinExistence type="predicted"/>
<reference evidence="2 3" key="1">
    <citation type="submission" date="2023-10" db="EMBL/GenBank/DDBJ databases">
        <title>Rubellicoccus peritrichatus gen. nov., sp. nov., isolated from an algae of coral reef tank.</title>
        <authorList>
            <person name="Luo J."/>
        </authorList>
    </citation>
    <scope>NUCLEOTIDE SEQUENCE [LARGE SCALE GENOMIC DNA]</scope>
    <source>
        <strain evidence="2 3">CR14</strain>
    </source>
</reference>
<name>A0AAQ3LED8_9BACT</name>
<dbReference type="EMBL" id="CP136920">
    <property type="protein sequence ID" value="WOO42370.1"/>
    <property type="molecule type" value="Genomic_DNA"/>
</dbReference>